<evidence type="ECO:0000313" key="1">
    <source>
        <dbReference type="EMBL" id="MBL0766971.1"/>
    </source>
</evidence>
<organism evidence="1 2">
    <name type="scientific">Marivirga atlantica</name>
    <dbReference type="NCBI Taxonomy" id="1548457"/>
    <lineage>
        <taxon>Bacteria</taxon>
        <taxon>Pseudomonadati</taxon>
        <taxon>Bacteroidota</taxon>
        <taxon>Cytophagia</taxon>
        <taxon>Cytophagales</taxon>
        <taxon>Marivirgaceae</taxon>
        <taxon>Marivirga</taxon>
    </lineage>
</organism>
<dbReference type="EMBL" id="JAERQG010000005">
    <property type="protein sequence ID" value="MBL0766971.1"/>
    <property type="molecule type" value="Genomic_DNA"/>
</dbReference>
<reference evidence="1" key="1">
    <citation type="submission" date="2021-01" db="EMBL/GenBank/DDBJ databases">
        <title>Marivirga sp. nov., isolated from intertidal surface sediments.</title>
        <authorList>
            <person name="Zhang M."/>
        </authorList>
    </citation>
    <scope>NUCLEOTIDE SEQUENCE</scope>
    <source>
        <strain evidence="1">SM1354</strain>
    </source>
</reference>
<dbReference type="AlphaFoldDB" id="A0A937DL72"/>
<protein>
    <recommendedName>
        <fullName evidence="3">Serine aminopeptidase S33 domain-containing protein</fullName>
    </recommendedName>
</protein>
<evidence type="ECO:0008006" key="3">
    <source>
        <dbReference type="Google" id="ProtNLM"/>
    </source>
</evidence>
<dbReference type="SUPFAM" id="SSF53474">
    <property type="entry name" value="alpha/beta-Hydrolases"/>
    <property type="match status" value="1"/>
</dbReference>
<dbReference type="InterPro" id="IPR029058">
    <property type="entry name" value="AB_hydrolase_fold"/>
</dbReference>
<evidence type="ECO:0000313" key="2">
    <source>
        <dbReference type="Proteomes" id="UP000642920"/>
    </source>
</evidence>
<gene>
    <name evidence="1" type="ORF">JKP34_17025</name>
</gene>
<name>A0A937DL72_9BACT</name>
<accession>A0A937DL72</accession>
<keyword evidence="2" id="KW-1185">Reference proteome</keyword>
<comment type="caution">
    <text evidence="1">The sequence shown here is derived from an EMBL/GenBank/DDBJ whole genome shotgun (WGS) entry which is preliminary data.</text>
</comment>
<proteinExistence type="predicted"/>
<dbReference type="Proteomes" id="UP000642920">
    <property type="component" value="Unassembled WGS sequence"/>
</dbReference>
<dbReference type="RefSeq" id="WP_201924126.1">
    <property type="nucleotide sequence ID" value="NZ_JAERQG010000005.1"/>
</dbReference>
<dbReference type="Gene3D" id="3.40.50.1820">
    <property type="entry name" value="alpha/beta hydrolase"/>
    <property type="match status" value="1"/>
</dbReference>
<sequence>MRLRLAILLLTVFYSSVKGQKYNTMEKVVIPPSDNRVVSITADLYKPLGTAKGGFLLFHQAGSSRGEYKETAQRLNRLGYVCLAVDLRSGKSMSGIENETYQDAKAKMKGTSYLDAYPDMLASLTFYDGLLKGINQGKELPIFVIGSSYSASLSCRLAAETQSAFIDALFIFSPGEYFGNLNGEDDYIADFLQKIEVPIWATSSQDEVERLEKLLTNVSDSVKLRQFKPSTSGQHGAKALWPQFVDSEDYWESMLSFLKGLN</sequence>